<dbReference type="HAMAP" id="MF_00276">
    <property type="entry name" value="KdpC"/>
    <property type="match status" value="1"/>
</dbReference>
<evidence type="ECO:0000256" key="8">
    <source>
        <dbReference type="ARBA" id="ARBA00022989"/>
    </source>
</evidence>
<evidence type="ECO:0000256" key="2">
    <source>
        <dbReference type="ARBA" id="ARBA00022475"/>
    </source>
</evidence>
<keyword evidence="3 11" id="KW-0633">Potassium transport</keyword>
<keyword evidence="7 11" id="KW-0630">Potassium</keyword>
<evidence type="ECO:0000256" key="3">
    <source>
        <dbReference type="ARBA" id="ARBA00022538"/>
    </source>
</evidence>
<proteinExistence type="inferred from homology"/>
<reference evidence="13" key="1">
    <citation type="journal article" date="2019" name="Int. J. Syst. Evol. Microbiol.">
        <title>The Global Catalogue of Microorganisms (GCM) 10K type strain sequencing project: providing services to taxonomists for standard genome sequencing and annotation.</title>
        <authorList>
            <consortium name="The Broad Institute Genomics Platform"/>
            <consortium name="The Broad Institute Genome Sequencing Center for Infectious Disease"/>
            <person name="Wu L."/>
            <person name="Ma J."/>
        </authorList>
    </citation>
    <scope>NUCLEOTIDE SEQUENCE [LARGE SCALE GENOMIC DNA]</scope>
    <source>
        <strain evidence="13">CCUG 56029</strain>
    </source>
</reference>
<sequence>MLTQLRPALTLLGAFSLILGLAYPLAMTGLAQALMPAQANGSLISRDGVIVGSSLIGQNFTRPEYLHSRPSAVDYDAAGSGGSNLGPSSAELLAQVRTRAAAFDRQPAPSDMATASASGLDPHISLAAALAQVPRIAAARGLDEDRIRAAIRIATTGPAFGLVDGAMVNVLRANLALDAMDA</sequence>
<evidence type="ECO:0000256" key="1">
    <source>
        <dbReference type="ARBA" id="ARBA00022448"/>
    </source>
</evidence>
<dbReference type="InterPro" id="IPR003820">
    <property type="entry name" value="KdpC"/>
</dbReference>
<dbReference type="Proteomes" id="UP001597213">
    <property type="component" value="Unassembled WGS sequence"/>
</dbReference>
<evidence type="ECO:0000313" key="13">
    <source>
        <dbReference type="Proteomes" id="UP001597213"/>
    </source>
</evidence>
<evidence type="ECO:0000313" key="12">
    <source>
        <dbReference type="EMBL" id="MFD1880919.1"/>
    </source>
</evidence>
<dbReference type="EMBL" id="JBHUEN010000010">
    <property type="protein sequence ID" value="MFD1880919.1"/>
    <property type="molecule type" value="Genomic_DNA"/>
</dbReference>
<comment type="caution">
    <text evidence="12">The sequence shown here is derived from an EMBL/GenBank/DDBJ whole genome shotgun (WGS) entry which is preliminary data.</text>
</comment>
<gene>
    <name evidence="11 12" type="primary">kdpC</name>
    <name evidence="12" type="ORF">ACFSCT_04215</name>
</gene>
<keyword evidence="4 11" id="KW-0812">Transmembrane</keyword>
<comment type="similarity">
    <text evidence="11">Belongs to the KdpC family.</text>
</comment>
<protein>
    <recommendedName>
        <fullName evidence="11">Potassium-transporting ATPase KdpC subunit</fullName>
    </recommendedName>
    <alternativeName>
        <fullName evidence="11">ATP phosphohydrolase [potassium-transporting] C chain</fullName>
    </alternativeName>
    <alternativeName>
        <fullName evidence="11">Potassium-binding and translocating subunit C</fullName>
    </alternativeName>
    <alternativeName>
        <fullName evidence="11">Potassium-translocating ATPase C chain</fullName>
    </alternativeName>
</protein>
<keyword evidence="5 11" id="KW-0547">Nucleotide-binding</keyword>
<evidence type="ECO:0000256" key="9">
    <source>
        <dbReference type="ARBA" id="ARBA00023065"/>
    </source>
</evidence>
<accession>A0ABW4R4N8</accession>
<dbReference type="NCBIfam" id="NF001454">
    <property type="entry name" value="PRK00315.1"/>
    <property type="match status" value="1"/>
</dbReference>
<evidence type="ECO:0000256" key="5">
    <source>
        <dbReference type="ARBA" id="ARBA00022741"/>
    </source>
</evidence>
<dbReference type="Pfam" id="PF02669">
    <property type="entry name" value="KdpC"/>
    <property type="match status" value="1"/>
</dbReference>
<keyword evidence="2 11" id="KW-1003">Cell membrane</keyword>
<keyword evidence="13" id="KW-1185">Reference proteome</keyword>
<dbReference type="PIRSF" id="PIRSF001296">
    <property type="entry name" value="K_ATPase_KdpC"/>
    <property type="match status" value="1"/>
</dbReference>
<evidence type="ECO:0000256" key="10">
    <source>
        <dbReference type="ARBA" id="ARBA00023136"/>
    </source>
</evidence>
<keyword evidence="6 11" id="KW-0067">ATP-binding</keyword>
<keyword evidence="10 11" id="KW-0472">Membrane</keyword>
<evidence type="ECO:0000256" key="6">
    <source>
        <dbReference type="ARBA" id="ARBA00022840"/>
    </source>
</evidence>
<organism evidence="12 13">
    <name type="scientific">Paracoccus pacificus</name>
    <dbReference type="NCBI Taxonomy" id="1463598"/>
    <lineage>
        <taxon>Bacteria</taxon>
        <taxon>Pseudomonadati</taxon>
        <taxon>Pseudomonadota</taxon>
        <taxon>Alphaproteobacteria</taxon>
        <taxon>Rhodobacterales</taxon>
        <taxon>Paracoccaceae</taxon>
        <taxon>Paracoccus</taxon>
    </lineage>
</organism>
<dbReference type="PANTHER" id="PTHR30042:SF2">
    <property type="entry name" value="POTASSIUM-TRANSPORTING ATPASE KDPC SUBUNIT"/>
    <property type="match status" value="1"/>
</dbReference>
<comment type="function">
    <text evidence="11">Part of the high-affinity ATP-driven potassium transport (or Kdp) system, which catalyzes the hydrolysis of ATP coupled with the electrogenic transport of potassium into the cytoplasm. This subunit acts as a catalytic chaperone that increases the ATP-binding affinity of the ATP-hydrolyzing subunit KdpB by the formation of a transient KdpB/KdpC/ATP ternary complex.</text>
</comment>
<keyword evidence="9 11" id="KW-0406">Ion transport</keyword>
<evidence type="ECO:0000256" key="7">
    <source>
        <dbReference type="ARBA" id="ARBA00022958"/>
    </source>
</evidence>
<comment type="subcellular location">
    <subcellularLocation>
        <location evidence="11">Cell membrane</location>
        <topology evidence="11">Single-pass membrane protein</topology>
    </subcellularLocation>
</comment>
<dbReference type="PANTHER" id="PTHR30042">
    <property type="entry name" value="POTASSIUM-TRANSPORTING ATPASE C CHAIN"/>
    <property type="match status" value="1"/>
</dbReference>
<dbReference type="RefSeq" id="WP_379140358.1">
    <property type="nucleotide sequence ID" value="NZ_JBHUEN010000010.1"/>
</dbReference>
<keyword evidence="1 11" id="KW-0813">Transport</keyword>
<name>A0ABW4R4N8_9RHOB</name>
<evidence type="ECO:0000256" key="11">
    <source>
        <dbReference type="HAMAP-Rule" id="MF_00276"/>
    </source>
</evidence>
<comment type="subunit">
    <text evidence="11">The system is composed of three essential subunits: KdpA, KdpB and KdpC.</text>
</comment>
<dbReference type="NCBIfam" id="TIGR00681">
    <property type="entry name" value="kdpC"/>
    <property type="match status" value="1"/>
</dbReference>
<evidence type="ECO:0000256" key="4">
    <source>
        <dbReference type="ARBA" id="ARBA00022692"/>
    </source>
</evidence>
<keyword evidence="8 11" id="KW-1133">Transmembrane helix</keyword>